<proteinExistence type="predicted"/>
<feature type="transmembrane region" description="Helical" evidence="2">
    <location>
        <begin position="33"/>
        <end position="55"/>
    </location>
</feature>
<feature type="region of interest" description="Disordered" evidence="1">
    <location>
        <begin position="649"/>
        <end position="675"/>
    </location>
</feature>
<keyword evidence="2" id="KW-0472">Membrane</keyword>
<keyword evidence="2" id="KW-1133">Transmembrane helix</keyword>
<dbReference type="Pfam" id="PF04746">
    <property type="entry name" value="DUF575"/>
    <property type="match status" value="1"/>
</dbReference>
<evidence type="ECO:0000256" key="1">
    <source>
        <dbReference type="SAM" id="MobiDB-lite"/>
    </source>
</evidence>
<evidence type="ECO:0000259" key="4">
    <source>
        <dbReference type="Pfam" id="PF04763"/>
    </source>
</evidence>
<sequence>MSYYFSLWYLKVQQHFQAAFDFTRSLCSRISNFALGVIALLPIIGQLYVGLDWLLSRIKKPEFPSDVDQIVRVEHVVGHDHRSRVEDILKRQRLSLEPRDEGKVHGDLPSAPFFDIQSLKFLQLFSEGTALNLFRIFAPLRNRLTTEYSRARQPDLHRIAIVYIGVLDSESSKILERLISYMSCIYSESQMYLRFFMGKNVNQSAVLSKLHVENLHIRCGFFSEDAVPESEPFDLSIYVHTDRSCPLPTNTKMEQLLGTPNCRTPRVNISTVGIPIDETSNAFVDSMMKQGVGQDAKELYTFLSRGNEHYQPCLWFSLEEELGFLFDEKMLCAPLSEDHYCHSYLVDLVDQHLKDLILSMFLDPQNISAGELLKVSINVGDSFSPLQQKDFLSMVLRDETGKNVVVVFKGVLSLPATQVCKLVEELNSKDYSYLNIFSCHGDSSPQLLFRKELEGTSGRYFTVICALYLGDTDMRSLQLASERIMVSREFDLVDAYAARCKLLKIDHTNWRPGTFSRHADFADAVDVSAGFNSREFKLITQANQGILESGELPLPSKTFWEGFLAFCDRVTVTRHFIPMLDAAIKQAVWTHKHPSLIDKECEALDLKTQCLPSIVSYLEYVTNSHEKTSKGPFIQKEIIVDCSPLKEALFPGSDEDVPSTSEDPSDDHPSDLEDS</sequence>
<organism evidence="5">
    <name type="scientific">Chlamydia pneumoniae</name>
    <name type="common">Chlamydophila pneumoniae</name>
    <dbReference type="NCBI Taxonomy" id="83558"/>
    <lineage>
        <taxon>Bacteria</taxon>
        <taxon>Pseudomonadati</taxon>
        <taxon>Chlamydiota</taxon>
        <taxon>Chlamydiia</taxon>
        <taxon>Chlamydiales</taxon>
        <taxon>Chlamydiaceae</taxon>
        <taxon>Chlamydia/Chlamydophila group</taxon>
        <taxon>Chlamydia</taxon>
    </lineage>
</organism>
<dbReference type="EMBL" id="LN847049">
    <property type="protein sequence ID" value="CRI42578.1"/>
    <property type="molecule type" value="Genomic_DNA"/>
</dbReference>
<evidence type="ECO:0000313" key="5">
    <source>
        <dbReference type="EMBL" id="CRI42578.1"/>
    </source>
</evidence>
<reference evidence="5" key="1">
    <citation type="submission" date="2015-05" db="EMBL/GenBank/DDBJ databases">
        <authorList>
            <person name="Rattei Thomas"/>
        </authorList>
    </citation>
    <scope>NUCLEOTIDE SEQUENCE</scope>
    <source>
        <strain evidence="5">DC9</strain>
    </source>
</reference>
<dbReference type="InterPro" id="IPR006835">
    <property type="entry name" value="DUF575"/>
</dbReference>
<dbReference type="InterPro" id="IPR006850">
    <property type="entry name" value="DUF562"/>
</dbReference>
<accession>A0A0F7WYS9</accession>
<feature type="domain" description="DUF575" evidence="3">
    <location>
        <begin position="19"/>
        <end position="114"/>
    </location>
</feature>
<dbReference type="AlphaFoldDB" id="A0A0F7WYS9"/>
<feature type="domain" description="DUF562" evidence="4">
    <location>
        <begin position="387"/>
        <end position="528"/>
    </location>
</feature>
<evidence type="ECO:0000256" key="2">
    <source>
        <dbReference type="SAM" id="Phobius"/>
    </source>
</evidence>
<feature type="compositionally biased region" description="Basic and acidic residues" evidence="1">
    <location>
        <begin position="666"/>
        <end position="675"/>
    </location>
</feature>
<evidence type="ECO:0000259" key="3">
    <source>
        <dbReference type="Pfam" id="PF04746"/>
    </source>
</evidence>
<name>A0A0F7WYS9_CHLPN</name>
<protein>
    <submittedName>
        <fullName evidence="5">Uncharacterized protein</fullName>
    </submittedName>
</protein>
<gene>
    <name evidence="5" type="ORF">BN1224_DC9_BS_00610</name>
</gene>
<keyword evidence="2" id="KW-0812">Transmembrane</keyword>
<dbReference type="Pfam" id="PF04763">
    <property type="entry name" value="DUF562"/>
    <property type="match status" value="1"/>
</dbReference>